<comment type="caution">
    <text evidence="1">The sequence shown here is derived from an EMBL/GenBank/DDBJ whole genome shotgun (WGS) entry which is preliminary data.</text>
</comment>
<gene>
    <name evidence="1" type="ORF">LCGC14_0196780</name>
</gene>
<evidence type="ECO:0000313" key="1">
    <source>
        <dbReference type="EMBL" id="KKN93489.1"/>
    </source>
</evidence>
<sequence>MFHQGGNSVEMLDEISSVAALDEVLEILNEKIATNKRSKRITTVLNELKKEVQFIHPLIRADGTRKSP</sequence>
<name>A0A0F9UPA4_9ZZZZ</name>
<accession>A0A0F9UPA4</accession>
<proteinExistence type="predicted"/>
<organism evidence="1">
    <name type="scientific">marine sediment metagenome</name>
    <dbReference type="NCBI Taxonomy" id="412755"/>
    <lineage>
        <taxon>unclassified sequences</taxon>
        <taxon>metagenomes</taxon>
        <taxon>ecological metagenomes</taxon>
    </lineage>
</organism>
<dbReference type="EMBL" id="LAZR01000085">
    <property type="protein sequence ID" value="KKN93489.1"/>
    <property type="molecule type" value="Genomic_DNA"/>
</dbReference>
<protein>
    <submittedName>
        <fullName evidence="1">Uncharacterized protein</fullName>
    </submittedName>
</protein>
<dbReference type="AlphaFoldDB" id="A0A0F9UPA4"/>
<reference evidence="1" key="1">
    <citation type="journal article" date="2015" name="Nature">
        <title>Complex archaea that bridge the gap between prokaryotes and eukaryotes.</title>
        <authorList>
            <person name="Spang A."/>
            <person name="Saw J.H."/>
            <person name="Jorgensen S.L."/>
            <person name="Zaremba-Niedzwiedzka K."/>
            <person name="Martijn J."/>
            <person name="Lind A.E."/>
            <person name="van Eijk R."/>
            <person name="Schleper C."/>
            <person name="Guy L."/>
            <person name="Ettema T.J."/>
        </authorList>
    </citation>
    <scope>NUCLEOTIDE SEQUENCE</scope>
</reference>